<dbReference type="PANTHER" id="PTHR47485:SF1">
    <property type="entry name" value="THYLAKOID LUMENAL 17.4 KDA PROTEIN, CHLOROPLASTIC"/>
    <property type="match status" value="1"/>
</dbReference>
<evidence type="ECO:0000256" key="1">
    <source>
        <dbReference type="ARBA" id="ARBA00022737"/>
    </source>
</evidence>
<gene>
    <name evidence="4" type="ORF">ACFFGG_01535</name>
</gene>
<dbReference type="EMBL" id="JBHLTN010000002">
    <property type="protein sequence ID" value="MFC0591227.1"/>
    <property type="molecule type" value="Genomic_DNA"/>
</dbReference>
<name>A0ABV6PN34_9BURK</name>
<feature type="region of interest" description="Disordered" evidence="2">
    <location>
        <begin position="386"/>
        <end position="409"/>
    </location>
</feature>
<feature type="domain" description="DUF2169" evidence="3">
    <location>
        <begin position="57"/>
        <end position="294"/>
    </location>
</feature>
<sequence length="880" mass="97278">MRISKPLAVSVLTRPFEFRRRTMLGFSGIVFIGLEEAPTVFSETQLWPFWATRPESSLPLDECIARTRAEYLISGVAYPHGVDRRGCAVEASVGRLRKQLIVRGDRYWDGSVPSEAAPFESMPLTWNRAFGGTGLADNPVGKGWAGDDRGSTAIRWLPNIEDPSRPLTDPRAVAQPVGFGPIDPTWPQRTRYHGTYDDAWLKTQFPAIAADTDWRYFNMAPEDQQQEQPFTGVEEYTFHNMHPIDAHLSGRLPGLRVRAFVTQSADRAEKFKEIKTRLNTLWFFPDVKRAVLVFQGMHEIAEDDASDVVHLLAALEYADQPRSAQHYLNVRDKRLDKESGAIEALREEDLMPADLVVPLVNFTPKENRALERSLKRAEAERAKGRAEVARHGLDPDEHAPPLQGRPPPEIRTLDDLLRVRREADQLMVHAKARAEAETIKSVSEAKAVFEREGRDFSLIEREMAGLETRGPPKPFVDELLHGFHGHIAAGQNNKAGIAELEQMAVDGKLHAQWRSGEAGQLAAYRRTAHYQSPVDRVHGTAAQATRRRVLDRQAAGGDFRGWDLTGADLSGLDLSGADLENALMERVNLTGTILSAANLRNAVLAHADLQSTQCRQAVFANANLGAARIEKASFEGADLRGAIFAKADLIEVSWRNAIIDDVQLEEAKINVLDCGGARSDTMITFHQFDLRSFNFSQARLRLAVFVACDASGVDFSGSVFEKCAFVTLKAPGARFGGLRIDSGCFAQQCDLRGADFSGAVLPNLNFRGALLAEAMLEGAVLHGSDFSECELGRASLARADAREARFVRARLAGTCFDGANLMNAVFQHAWLEDTDFRHANLFQSDFARVRVAPGARFDGALCTRMRTLPRRLGHAPGEGA</sequence>
<evidence type="ECO:0000313" key="5">
    <source>
        <dbReference type="Proteomes" id="UP001589834"/>
    </source>
</evidence>
<dbReference type="Proteomes" id="UP001589834">
    <property type="component" value="Unassembled WGS sequence"/>
</dbReference>
<dbReference type="Pfam" id="PF09937">
    <property type="entry name" value="DUF2169"/>
    <property type="match status" value="1"/>
</dbReference>
<proteinExistence type="predicted"/>
<evidence type="ECO:0000313" key="4">
    <source>
        <dbReference type="EMBL" id="MFC0591227.1"/>
    </source>
</evidence>
<dbReference type="PANTHER" id="PTHR47485">
    <property type="entry name" value="THYLAKOID LUMENAL 17.4 KDA PROTEIN, CHLOROPLASTIC"/>
    <property type="match status" value="1"/>
</dbReference>
<feature type="compositionally biased region" description="Basic and acidic residues" evidence="2">
    <location>
        <begin position="386"/>
        <end position="399"/>
    </location>
</feature>
<dbReference type="Gene3D" id="2.160.20.80">
    <property type="entry name" value="E3 ubiquitin-protein ligase SopA"/>
    <property type="match status" value="3"/>
</dbReference>
<protein>
    <submittedName>
        <fullName evidence="4">DUF2169 domain-containing protein</fullName>
    </submittedName>
</protein>
<dbReference type="InterPro" id="IPR001646">
    <property type="entry name" value="5peptide_repeat"/>
</dbReference>
<reference evidence="4 5" key="1">
    <citation type="submission" date="2024-09" db="EMBL/GenBank/DDBJ databases">
        <authorList>
            <person name="Sun Q."/>
            <person name="Mori K."/>
        </authorList>
    </citation>
    <scope>NUCLEOTIDE SEQUENCE [LARGE SCALE GENOMIC DNA]</scope>
    <source>
        <strain evidence="4 5">NCAIM B.02336</strain>
    </source>
</reference>
<accession>A0ABV6PN34</accession>
<dbReference type="InterPro" id="IPR018683">
    <property type="entry name" value="DUF2169"/>
</dbReference>
<evidence type="ECO:0000256" key="2">
    <source>
        <dbReference type="SAM" id="MobiDB-lite"/>
    </source>
</evidence>
<dbReference type="RefSeq" id="WP_377542663.1">
    <property type="nucleotide sequence ID" value="NZ_JBHUHJ010000001.1"/>
</dbReference>
<dbReference type="Pfam" id="PF00805">
    <property type="entry name" value="Pentapeptide"/>
    <property type="match status" value="5"/>
</dbReference>
<dbReference type="SUPFAM" id="SSF141571">
    <property type="entry name" value="Pentapeptide repeat-like"/>
    <property type="match status" value="2"/>
</dbReference>
<keyword evidence="1" id="KW-0677">Repeat</keyword>
<evidence type="ECO:0000259" key="3">
    <source>
        <dbReference type="Pfam" id="PF09937"/>
    </source>
</evidence>
<comment type="caution">
    <text evidence="4">The sequence shown here is derived from an EMBL/GenBank/DDBJ whole genome shotgun (WGS) entry which is preliminary data.</text>
</comment>
<organism evidence="4 5">
    <name type="scientific">Ottowia pentelensis</name>
    <dbReference type="NCBI Taxonomy" id="511108"/>
    <lineage>
        <taxon>Bacteria</taxon>
        <taxon>Pseudomonadati</taxon>
        <taxon>Pseudomonadota</taxon>
        <taxon>Betaproteobacteria</taxon>
        <taxon>Burkholderiales</taxon>
        <taxon>Comamonadaceae</taxon>
        <taxon>Ottowia</taxon>
    </lineage>
</organism>
<keyword evidence="5" id="KW-1185">Reference proteome</keyword>